<feature type="region of interest" description="Disordered" evidence="1">
    <location>
        <begin position="1"/>
        <end position="103"/>
    </location>
</feature>
<gene>
    <name evidence="2" type="ORF">EEDITHA_LOCUS20136</name>
</gene>
<feature type="compositionally biased region" description="Polar residues" evidence="1">
    <location>
        <begin position="8"/>
        <end position="17"/>
    </location>
</feature>
<name>A0AAU9V790_EUPED</name>
<dbReference type="EMBL" id="CAKOGL010000028">
    <property type="protein sequence ID" value="CAH2105938.1"/>
    <property type="molecule type" value="Genomic_DNA"/>
</dbReference>
<dbReference type="Proteomes" id="UP001153954">
    <property type="component" value="Unassembled WGS sequence"/>
</dbReference>
<dbReference type="AlphaFoldDB" id="A0AAU9V790"/>
<evidence type="ECO:0000313" key="3">
    <source>
        <dbReference type="Proteomes" id="UP001153954"/>
    </source>
</evidence>
<feature type="compositionally biased region" description="Basic and acidic residues" evidence="1">
    <location>
        <begin position="49"/>
        <end position="65"/>
    </location>
</feature>
<organism evidence="2 3">
    <name type="scientific">Euphydryas editha</name>
    <name type="common">Edith's checkerspot</name>
    <dbReference type="NCBI Taxonomy" id="104508"/>
    <lineage>
        <taxon>Eukaryota</taxon>
        <taxon>Metazoa</taxon>
        <taxon>Ecdysozoa</taxon>
        <taxon>Arthropoda</taxon>
        <taxon>Hexapoda</taxon>
        <taxon>Insecta</taxon>
        <taxon>Pterygota</taxon>
        <taxon>Neoptera</taxon>
        <taxon>Endopterygota</taxon>
        <taxon>Lepidoptera</taxon>
        <taxon>Glossata</taxon>
        <taxon>Ditrysia</taxon>
        <taxon>Papilionoidea</taxon>
        <taxon>Nymphalidae</taxon>
        <taxon>Nymphalinae</taxon>
        <taxon>Euphydryas</taxon>
    </lineage>
</organism>
<evidence type="ECO:0000256" key="1">
    <source>
        <dbReference type="SAM" id="MobiDB-lite"/>
    </source>
</evidence>
<reference evidence="2" key="1">
    <citation type="submission" date="2022-03" db="EMBL/GenBank/DDBJ databases">
        <authorList>
            <person name="Tunstrom K."/>
        </authorList>
    </citation>
    <scope>NUCLEOTIDE SEQUENCE</scope>
</reference>
<accession>A0AAU9V790</accession>
<feature type="compositionally biased region" description="Basic and acidic residues" evidence="1">
    <location>
        <begin position="75"/>
        <end position="88"/>
    </location>
</feature>
<evidence type="ECO:0000313" key="2">
    <source>
        <dbReference type="EMBL" id="CAH2105938.1"/>
    </source>
</evidence>
<sequence length="116" mass="13207">MPRKRKSTPTTMPQTPSLARGMTRKRKKATVIESPFSRPPRRPRISNRPLKDTEIYKHLVSKSDDNCSNSDDDVGDPKFVLESKHNTESEQSEDDESQAVNHDVNSFTINAQIKLI</sequence>
<keyword evidence="3" id="KW-1185">Reference proteome</keyword>
<protein>
    <submittedName>
        <fullName evidence="2">Uncharacterized protein</fullName>
    </submittedName>
</protein>
<proteinExistence type="predicted"/>
<comment type="caution">
    <text evidence="2">The sequence shown here is derived from an EMBL/GenBank/DDBJ whole genome shotgun (WGS) entry which is preliminary data.</text>
</comment>